<dbReference type="InterPro" id="IPR013342">
    <property type="entry name" value="Mandelate_racemase_C"/>
</dbReference>
<dbReference type="RefSeq" id="WP_425346961.1">
    <property type="nucleotide sequence ID" value="NZ_JBGUBD010000014.1"/>
</dbReference>
<dbReference type="Gene3D" id="3.20.20.120">
    <property type="entry name" value="Enolase-like C-terminal domain"/>
    <property type="match status" value="1"/>
</dbReference>
<dbReference type="Pfam" id="PF13378">
    <property type="entry name" value="MR_MLE_C"/>
    <property type="match status" value="1"/>
</dbReference>
<evidence type="ECO:0000313" key="6">
    <source>
        <dbReference type="Proteomes" id="UP001575105"/>
    </source>
</evidence>
<evidence type="ECO:0000259" key="4">
    <source>
        <dbReference type="SMART" id="SM00922"/>
    </source>
</evidence>
<dbReference type="Proteomes" id="UP001575105">
    <property type="component" value="Unassembled WGS sequence"/>
</dbReference>
<dbReference type="InterPro" id="IPR029017">
    <property type="entry name" value="Enolase-like_N"/>
</dbReference>
<dbReference type="InterPro" id="IPR036849">
    <property type="entry name" value="Enolase-like_C_sf"/>
</dbReference>
<dbReference type="InterPro" id="IPR013341">
    <property type="entry name" value="Mandelate_racemase_N_dom"/>
</dbReference>
<dbReference type="SMART" id="SM00922">
    <property type="entry name" value="MR_MLE"/>
    <property type="match status" value="1"/>
</dbReference>
<protein>
    <recommendedName>
        <fullName evidence="3">glucarate dehydratase</fullName>
        <ecNumber evidence="3">4.2.1.40</ecNumber>
    </recommendedName>
</protein>
<comment type="caution">
    <text evidence="5">The sequence shown here is derived from an EMBL/GenBank/DDBJ whole genome shotgun (WGS) entry which is preliminary data.</text>
</comment>
<comment type="pathway">
    <text evidence="2">Carbohydrate acid metabolism; D-glucarate degradation; 2,5-dioxopentanoate from D-glucarate: step 1/2.</text>
</comment>
<evidence type="ECO:0000256" key="3">
    <source>
        <dbReference type="ARBA" id="ARBA00011973"/>
    </source>
</evidence>
<reference evidence="5 6" key="1">
    <citation type="submission" date="2024-08" db="EMBL/GenBank/DDBJ databases">
        <title>Whole-genome sequencing of halo(alkali)philic microorganisms from hypersaline lakes.</title>
        <authorList>
            <person name="Sorokin D.Y."/>
            <person name="Merkel A.Y."/>
            <person name="Messina E."/>
            <person name="Yakimov M."/>
        </authorList>
    </citation>
    <scope>NUCLEOTIDE SEQUENCE [LARGE SCALE GENOMIC DNA]</scope>
    <source>
        <strain evidence="5 6">AB-hyl4</strain>
    </source>
</reference>
<organism evidence="5 6">
    <name type="scientific">Natronomicrosphaera hydrolytica</name>
    <dbReference type="NCBI Taxonomy" id="3242702"/>
    <lineage>
        <taxon>Bacteria</taxon>
        <taxon>Pseudomonadati</taxon>
        <taxon>Planctomycetota</taxon>
        <taxon>Phycisphaerae</taxon>
        <taxon>Phycisphaerales</taxon>
        <taxon>Phycisphaeraceae</taxon>
        <taxon>Natronomicrosphaera</taxon>
    </lineage>
</organism>
<dbReference type="InterPro" id="IPR029065">
    <property type="entry name" value="Enolase_C-like"/>
</dbReference>
<keyword evidence="6" id="KW-1185">Reference proteome</keyword>
<proteinExistence type="predicted"/>
<dbReference type="SUPFAM" id="SSF54826">
    <property type="entry name" value="Enolase N-terminal domain-like"/>
    <property type="match status" value="1"/>
</dbReference>
<gene>
    <name evidence="5" type="ORF">ACERK3_17295</name>
</gene>
<dbReference type="InterPro" id="IPR034593">
    <property type="entry name" value="DgoD-like"/>
</dbReference>
<dbReference type="PANTHER" id="PTHR48080">
    <property type="entry name" value="D-GALACTONATE DEHYDRATASE-RELATED"/>
    <property type="match status" value="1"/>
</dbReference>
<dbReference type="Pfam" id="PF02746">
    <property type="entry name" value="MR_MLE_N"/>
    <property type="match status" value="1"/>
</dbReference>
<evidence type="ECO:0000256" key="2">
    <source>
        <dbReference type="ARBA" id="ARBA00005183"/>
    </source>
</evidence>
<dbReference type="PANTHER" id="PTHR48080:SF4">
    <property type="entry name" value="GLUCARATE DEHYDRATASE"/>
    <property type="match status" value="1"/>
</dbReference>
<evidence type="ECO:0000313" key="5">
    <source>
        <dbReference type="EMBL" id="MFA9480036.1"/>
    </source>
</evidence>
<sequence length="387" mass="41720">MSNVVATPRVVRVRAWEVVVPVVPGAVNSPALEDAAESEPWDAAPIVLVELTFDDGVIGLGELPRDVTLKTVDASLARLVGLTCPGPSMAAQPSAWRPGNMFGLHQLMPAPAWQSTQLAAAALETALLDATGKRLGCRVVDLLGGAVRQRVSVDYWCGRQTPADLEVIVGRALEHGFRGLKMKSRLGDPVIEQLRVIRQIAGEGFAVTIDPMFQWLSPAHVLPMVKAIDHCNLAVKLEDPFPQDQPQMWQRLRDAVATPLIWHARDAVSLRRGLQARCVDGFNASDGYCWGFLGQAHALEALGLPCWQGSSIELGVAQAARLHACAAAPACVWPSDLVGAAIRQHTLTTWDWPYDAGYLPLPTAPGLGVELDYDAVAHFAQVACDHE</sequence>
<name>A0ABV4U915_9BACT</name>
<dbReference type="EMBL" id="JBGUBD010000014">
    <property type="protein sequence ID" value="MFA9480036.1"/>
    <property type="molecule type" value="Genomic_DNA"/>
</dbReference>
<comment type="catalytic activity">
    <reaction evidence="1">
        <text>D-glucarate = 5-dehydro-4-deoxy-D-glucarate + H2O</text>
        <dbReference type="Rhea" id="RHEA:14573"/>
        <dbReference type="ChEBI" id="CHEBI:15377"/>
        <dbReference type="ChEBI" id="CHEBI:30612"/>
        <dbReference type="ChEBI" id="CHEBI:42819"/>
        <dbReference type="EC" id="4.2.1.40"/>
    </reaction>
</comment>
<dbReference type="Gene3D" id="3.30.390.10">
    <property type="entry name" value="Enolase-like, N-terminal domain"/>
    <property type="match status" value="1"/>
</dbReference>
<accession>A0ABV4U915</accession>
<dbReference type="SUPFAM" id="SSF51604">
    <property type="entry name" value="Enolase C-terminal domain-like"/>
    <property type="match status" value="1"/>
</dbReference>
<dbReference type="EC" id="4.2.1.40" evidence="3"/>
<evidence type="ECO:0000256" key="1">
    <source>
        <dbReference type="ARBA" id="ARBA00001426"/>
    </source>
</evidence>
<feature type="domain" description="Mandelate racemase/muconate lactonizing enzyme C-terminal" evidence="4">
    <location>
        <begin position="162"/>
        <end position="259"/>
    </location>
</feature>